<dbReference type="EMBL" id="JBHGCJ010000007">
    <property type="protein sequence ID" value="MFG6109610.1"/>
    <property type="molecule type" value="Genomic_DNA"/>
</dbReference>
<accession>A0ABW7CXC7</accession>
<evidence type="ECO:0000313" key="2">
    <source>
        <dbReference type="EMBL" id="MFG6109610.1"/>
    </source>
</evidence>
<keyword evidence="1" id="KW-1133">Transmembrane helix</keyword>
<evidence type="ECO:0000256" key="1">
    <source>
        <dbReference type="SAM" id="Phobius"/>
    </source>
</evidence>
<proteinExistence type="predicted"/>
<organism evidence="2 3">
    <name type="scientific">Stenotrophomonas nematodicola</name>
    <dbReference type="NCBI Taxonomy" id="2656746"/>
    <lineage>
        <taxon>Bacteria</taxon>
        <taxon>Pseudomonadati</taxon>
        <taxon>Pseudomonadota</taxon>
        <taxon>Gammaproteobacteria</taxon>
        <taxon>Lysobacterales</taxon>
        <taxon>Lysobacteraceae</taxon>
        <taxon>Stenotrophomonas</taxon>
    </lineage>
</organism>
<sequence length="120" mass="12937">MAPVPSPPPDPSLPRNAHLDEDICVHIFTTSAAMLGVCMTVVGVLHVVTVLRKVDTLGDDLLSIDSLIYLASCLCAYGALRTRRRKRNRMLEVMADWLFLAGLALSAVATGFITWAIAGT</sequence>
<feature type="transmembrane region" description="Helical" evidence="1">
    <location>
        <begin position="23"/>
        <end position="49"/>
    </location>
</feature>
<keyword evidence="1" id="KW-0812">Transmembrane</keyword>
<evidence type="ECO:0008006" key="4">
    <source>
        <dbReference type="Google" id="ProtNLM"/>
    </source>
</evidence>
<comment type="caution">
    <text evidence="2">The sequence shown here is derived from an EMBL/GenBank/DDBJ whole genome shotgun (WGS) entry which is preliminary data.</text>
</comment>
<keyword evidence="3" id="KW-1185">Reference proteome</keyword>
<dbReference type="RefSeq" id="WP_259203154.1">
    <property type="nucleotide sequence ID" value="NZ_JBHGCJ010000007.1"/>
</dbReference>
<feature type="transmembrane region" description="Helical" evidence="1">
    <location>
        <begin position="61"/>
        <end position="81"/>
    </location>
</feature>
<feature type="transmembrane region" description="Helical" evidence="1">
    <location>
        <begin position="93"/>
        <end position="118"/>
    </location>
</feature>
<gene>
    <name evidence="2" type="ORF">ACEU0G_003625</name>
</gene>
<name>A0ABW7CXC7_9GAMM</name>
<keyword evidence="1" id="KW-0472">Membrane</keyword>
<dbReference type="Proteomes" id="UP001605261">
    <property type="component" value="Unassembled WGS sequence"/>
</dbReference>
<protein>
    <recommendedName>
        <fullName evidence="4">Transmembrane protein</fullName>
    </recommendedName>
</protein>
<reference evidence="2 3" key="1">
    <citation type="submission" date="2024-09" db="EMBL/GenBank/DDBJ databases">
        <authorList>
            <consortium name="All-Russian atlas of soil microorganisms"/>
            <consortium name="as a basis for the search for new antimicrobial producers and enzymes with unique properties"/>
            <person name="Sokolova E.A."/>
            <person name="Voronina E.N."/>
        </authorList>
    </citation>
    <scope>NUCLEOTIDE SEQUENCE [LARGE SCALE GENOMIC DNA]</scope>
    <source>
        <strain evidence="2 3">AF-22b-331.1</strain>
    </source>
</reference>
<evidence type="ECO:0000313" key="3">
    <source>
        <dbReference type="Proteomes" id="UP001605261"/>
    </source>
</evidence>